<comment type="caution">
    <text evidence="1">The sequence shown here is derived from an EMBL/GenBank/DDBJ whole genome shotgun (WGS) entry which is preliminary data.</text>
</comment>
<evidence type="ECO:0000313" key="1">
    <source>
        <dbReference type="EMBL" id="KAI5678746.1"/>
    </source>
</evidence>
<sequence>MYTTRPLSQYKTFPDSLLESPDGPNSGFLVIQDEESETYRCFGLCKKKFLDNLPFPQNKNLTVYYAESYGEAAHVSLDDVFLVPVLNLPLSANRYYAIKPHGKHKGEAYTCSREEDKTTCCFCRCVKDVKPRPLDPKDMYQQVEITNYESRCSCEGQFKAKSVATDGFPPFFLRRKGWSIYTKTPKDYQLHEALGINADLRARFPEFEFPLSYKSSEAVVVGKWFSPFMFIKDGTLKDQIKTSIFYQITLEQRWDQIYTCQNYYNQENSVNVDVTLDTENAYIAGQKAVWDEKNIANGMILFRAFGKNGEETYVGLREEVVQRMKWEQERGGWSRGGKERQVKVSIEEKFGEKFSWREFGCYVLVESFVVKRMDGSVAMIYDFVHTQHLRSKWE</sequence>
<organism evidence="1 2">
    <name type="scientific">Catharanthus roseus</name>
    <name type="common">Madagascar periwinkle</name>
    <name type="synonym">Vinca rosea</name>
    <dbReference type="NCBI Taxonomy" id="4058"/>
    <lineage>
        <taxon>Eukaryota</taxon>
        <taxon>Viridiplantae</taxon>
        <taxon>Streptophyta</taxon>
        <taxon>Embryophyta</taxon>
        <taxon>Tracheophyta</taxon>
        <taxon>Spermatophyta</taxon>
        <taxon>Magnoliopsida</taxon>
        <taxon>eudicotyledons</taxon>
        <taxon>Gunneridae</taxon>
        <taxon>Pentapetalae</taxon>
        <taxon>asterids</taxon>
        <taxon>lamiids</taxon>
        <taxon>Gentianales</taxon>
        <taxon>Apocynaceae</taxon>
        <taxon>Rauvolfioideae</taxon>
        <taxon>Vinceae</taxon>
        <taxon>Catharanthinae</taxon>
        <taxon>Catharanthus</taxon>
    </lineage>
</organism>
<gene>
    <name evidence="1" type="ORF">M9H77_09696</name>
</gene>
<dbReference type="Proteomes" id="UP001060085">
    <property type="component" value="Linkage Group LG02"/>
</dbReference>
<evidence type="ECO:0000313" key="2">
    <source>
        <dbReference type="Proteomes" id="UP001060085"/>
    </source>
</evidence>
<name>A0ACC0C1T2_CATRO</name>
<reference evidence="2" key="1">
    <citation type="journal article" date="2023" name="Nat. Plants">
        <title>Single-cell RNA sequencing provides a high-resolution roadmap for understanding the multicellular compartmentation of specialized metabolism.</title>
        <authorList>
            <person name="Sun S."/>
            <person name="Shen X."/>
            <person name="Li Y."/>
            <person name="Li Y."/>
            <person name="Wang S."/>
            <person name="Li R."/>
            <person name="Zhang H."/>
            <person name="Shen G."/>
            <person name="Guo B."/>
            <person name="Wei J."/>
            <person name="Xu J."/>
            <person name="St-Pierre B."/>
            <person name="Chen S."/>
            <person name="Sun C."/>
        </authorList>
    </citation>
    <scope>NUCLEOTIDE SEQUENCE [LARGE SCALE GENOMIC DNA]</scope>
</reference>
<proteinExistence type="predicted"/>
<protein>
    <submittedName>
        <fullName evidence="1">Uncharacterized protein</fullName>
    </submittedName>
</protein>
<accession>A0ACC0C1T2</accession>
<dbReference type="EMBL" id="CM044702">
    <property type="protein sequence ID" value="KAI5678746.1"/>
    <property type="molecule type" value="Genomic_DNA"/>
</dbReference>
<keyword evidence="2" id="KW-1185">Reference proteome</keyword>